<comment type="catalytic activity">
    <reaction evidence="12">
        <text>D-ribose + ATP = D-ribose 5-phosphate + ADP + H(+)</text>
        <dbReference type="Rhea" id="RHEA:13697"/>
        <dbReference type="ChEBI" id="CHEBI:15378"/>
        <dbReference type="ChEBI" id="CHEBI:30616"/>
        <dbReference type="ChEBI" id="CHEBI:47013"/>
        <dbReference type="ChEBI" id="CHEBI:78346"/>
        <dbReference type="ChEBI" id="CHEBI:456216"/>
        <dbReference type="EC" id="2.7.1.15"/>
    </reaction>
</comment>
<dbReference type="HAMAP" id="MF_01987">
    <property type="entry name" value="Ribokinase"/>
    <property type="match status" value="1"/>
</dbReference>
<feature type="binding site" evidence="12">
    <location>
        <position position="273"/>
    </location>
    <ligand>
        <name>K(+)</name>
        <dbReference type="ChEBI" id="CHEBI:29103"/>
    </ligand>
</feature>
<comment type="function">
    <text evidence="12">Catalyzes the phosphorylation of ribose at O-5 in a reaction requiring ATP and magnesium. The resulting D-ribose-5-phosphate can then be used either for sythesis of nucleotides, histidine, and tryptophan, or as a component of the pentose phosphate pathway.</text>
</comment>
<dbReference type="GO" id="GO:0004747">
    <property type="term" value="F:ribokinase activity"/>
    <property type="evidence" value="ECO:0007669"/>
    <property type="project" value="UniProtKB-EC"/>
</dbReference>
<comment type="subcellular location">
    <subcellularLocation>
        <location evidence="12">Cytoplasm</location>
    </subcellularLocation>
</comment>
<comment type="similarity">
    <text evidence="1">Belongs to the carbohydrate kinase pfkB family.</text>
</comment>
<dbReference type="InterPro" id="IPR029056">
    <property type="entry name" value="Ribokinase-like"/>
</dbReference>
<dbReference type="EMBL" id="JBHUML010000002">
    <property type="protein sequence ID" value="MFD2705661.1"/>
    <property type="molecule type" value="Genomic_DNA"/>
</dbReference>
<organism evidence="14 15">
    <name type="scientific">Salibacterium lacus</name>
    <dbReference type="NCBI Taxonomy" id="1898109"/>
    <lineage>
        <taxon>Bacteria</taxon>
        <taxon>Bacillati</taxon>
        <taxon>Bacillota</taxon>
        <taxon>Bacilli</taxon>
        <taxon>Bacillales</taxon>
        <taxon>Bacillaceae</taxon>
    </lineage>
</organism>
<dbReference type="Gene3D" id="3.40.1190.20">
    <property type="match status" value="1"/>
</dbReference>
<keyword evidence="9 12" id="KW-0460">Magnesium</keyword>
<dbReference type="InterPro" id="IPR002139">
    <property type="entry name" value="Ribo/fructo_kinase"/>
</dbReference>
<keyword evidence="10 12" id="KW-0630">Potassium</keyword>
<feature type="binding site" evidence="12">
    <location>
        <position position="184"/>
    </location>
    <ligand>
        <name>ATP</name>
        <dbReference type="ChEBI" id="CHEBI:30616"/>
    </ligand>
</feature>
<dbReference type="InterPro" id="IPR011877">
    <property type="entry name" value="Ribokinase"/>
</dbReference>
<comment type="pathway">
    <text evidence="12">Carbohydrate metabolism; D-ribose degradation; D-ribose 5-phosphate from beta-D-ribopyranose: step 2/2.</text>
</comment>
<evidence type="ECO:0000256" key="4">
    <source>
        <dbReference type="ARBA" id="ARBA00022679"/>
    </source>
</evidence>
<evidence type="ECO:0000313" key="15">
    <source>
        <dbReference type="Proteomes" id="UP001597520"/>
    </source>
</evidence>
<feature type="binding site" evidence="12">
    <location>
        <begin position="208"/>
        <end position="213"/>
    </location>
    <ligand>
        <name>ATP</name>
        <dbReference type="ChEBI" id="CHEBI:30616"/>
    </ligand>
</feature>
<evidence type="ECO:0000313" key="14">
    <source>
        <dbReference type="EMBL" id="MFD2705661.1"/>
    </source>
</evidence>
<feature type="binding site" evidence="12">
    <location>
        <begin position="239"/>
        <end position="240"/>
    </location>
    <ligand>
        <name>ATP</name>
        <dbReference type="ChEBI" id="CHEBI:30616"/>
    </ligand>
</feature>
<evidence type="ECO:0000256" key="5">
    <source>
        <dbReference type="ARBA" id="ARBA00022723"/>
    </source>
</evidence>
<evidence type="ECO:0000256" key="9">
    <source>
        <dbReference type="ARBA" id="ARBA00022842"/>
    </source>
</evidence>
<dbReference type="SUPFAM" id="SSF53613">
    <property type="entry name" value="Ribokinase-like"/>
    <property type="match status" value="1"/>
</dbReference>
<dbReference type="EC" id="2.7.1.15" evidence="2 12"/>
<dbReference type="Proteomes" id="UP001597520">
    <property type="component" value="Unassembled WGS sequence"/>
</dbReference>
<feature type="binding site" evidence="12">
    <location>
        <position position="264"/>
    </location>
    <ligand>
        <name>ATP</name>
        <dbReference type="ChEBI" id="CHEBI:30616"/>
    </ligand>
</feature>
<accession>A0ABW5T1L1</accession>
<sequence length="297" mass="31731">MPEKITVVGSINMDLVTSTERMPEQGETILGEDFSVIPGGKGANQAVAAAKLGADVHFVGRVGSDVFGGRLTTHMKEQGVSARDLQPVPDEPSGTASIILAEQDNRIIVVPGANLAVTPEVVAAHEDVIADSDILLLQLEIPVESVTKAAELAARHDTTVILNPAPVQHLPKALLDNVDYFTPNEHELLHLFQNEADPSIYRSRCIMTKGADGVLFTQDNKEKHIPGYPVEPVDTTGAGDTFNGALAAALTRQYPLADACRWANAASALSVQKMGAQGGMPERQDVDAFLKDQVERQ</sequence>
<feature type="binding site" evidence="12">
    <location>
        <position position="270"/>
    </location>
    <ligand>
        <name>K(+)</name>
        <dbReference type="ChEBI" id="CHEBI:29103"/>
    </ligand>
</feature>
<comment type="activity regulation">
    <text evidence="12">Activated by a monovalent cation that binds near, but not in, the active site. The most likely occupant of the site in vivo is potassium. Ion binding induces a conformational change that may alter substrate affinity.</text>
</comment>
<dbReference type="NCBIfam" id="TIGR02152">
    <property type="entry name" value="D_ribokin_bact"/>
    <property type="match status" value="1"/>
</dbReference>
<comment type="cofactor">
    <cofactor evidence="12">
        <name>Mg(2+)</name>
        <dbReference type="ChEBI" id="CHEBI:18420"/>
    </cofactor>
    <text evidence="12">Requires a divalent cation, most likely magnesium in vivo, as an electrophilic catalyst to aid phosphoryl group transfer. It is the chelate of the metal and the nucleotide that is the actual substrate.</text>
</comment>
<keyword evidence="11 12" id="KW-0119">Carbohydrate metabolism</keyword>
<feature type="binding site" evidence="12">
    <location>
        <position position="140"/>
    </location>
    <ligand>
        <name>substrate</name>
    </ligand>
</feature>
<keyword evidence="6 12" id="KW-0547">Nucleotide-binding</keyword>
<feature type="binding site" evidence="12">
    <location>
        <position position="236"/>
    </location>
    <ligand>
        <name>K(+)</name>
        <dbReference type="ChEBI" id="CHEBI:29103"/>
    </ligand>
</feature>
<proteinExistence type="inferred from homology"/>
<evidence type="ECO:0000256" key="8">
    <source>
        <dbReference type="ARBA" id="ARBA00022840"/>
    </source>
</evidence>
<feature type="active site" description="Proton acceptor" evidence="12">
    <location>
        <position position="240"/>
    </location>
</feature>
<evidence type="ECO:0000256" key="11">
    <source>
        <dbReference type="ARBA" id="ARBA00023277"/>
    </source>
</evidence>
<evidence type="ECO:0000256" key="2">
    <source>
        <dbReference type="ARBA" id="ARBA00012035"/>
    </source>
</evidence>
<dbReference type="InterPro" id="IPR002173">
    <property type="entry name" value="Carboh/pur_kinase_PfkB_CS"/>
</dbReference>
<dbReference type="RefSeq" id="WP_380712912.1">
    <property type="nucleotide sequence ID" value="NZ_JBHUML010000002.1"/>
</dbReference>
<comment type="similarity">
    <text evidence="12">Belongs to the carbohydrate kinase PfkB family. Ribokinase subfamily.</text>
</comment>
<evidence type="ECO:0000256" key="3">
    <source>
        <dbReference type="ARBA" id="ARBA00016943"/>
    </source>
</evidence>
<comment type="caution">
    <text evidence="14">The sequence shown here is derived from an EMBL/GenBank/DDBJ whole genome shotgun (WGS) entry which is preliminary data.</text>
</comment>
<dbReference type="PANTHER" id="PTHR10584:SF166">
    <property type="entry name" value="RIBOKINASE"/>
    <property type="match status" value="1"/>
</dbReference>
<evidence type="ECO:0000256" key="10">
    <source>
        <dbReference type="ARBA" id="ARBA00022958"/>
    </source>
</evidence>
<comment type="subunit">
    <text evidence="12">Homodimer.</text>
</comment>
<comment type="caution">
    <text evidence="12">Lacks conserved residue(s) required for the propagation of feature annotation.</text>
</comment>
<evidence type="ECO:0000256" key="12">
    <source>
        <dbReference type="HAMAP-Rule" id="MF_01987"/>
    </source>
</evidence>
<dbReference type="Pfam" id="PF00294">
    <property type="entry name" value="PfkB"/>
    <property type="match status" value="1"/>
</dbReference>
<keyword evidence="4 12" id="KW-0808">Transferase</keyword>
<feature type="binding site" evidence="12">
    <location>
        <position position="240"/>
    </location>
    <ligand>
        <name>substrate</name>
    </ligand>
</feature>
<keyword evidence="8 12" id="KW-0067">ATP-binding</keyword>
<gene>
    <name evidence="12 14" type="primary">rbsK</name>
    <name evidence="14" type="ORF">ACFSUB_09280</name>
</gene>
<feature type="binding site" evidence="12">
    <location>
        <begin position="40"/>
        <end position="44"/>
    </location>
    <ligand>
        <name>substrate</name>
    </ligand>
</feature>
<feature type="binding site" evidence="12">
    <location>
        <position position="234"/>
    </location>
    <ligand>
        <name>K(+)</name>
        <dbReference type="ChEBI" id="CHEBI:29103"/>
    </ligand>
</feature>
<protein>
    <recommendedName>
        <fullName evidence="3 12">Ribokinase</fullName>
        <shortName evidence="12">RK</shortName>
        <ecNumber evidence="2 12">2.7.1.15</ecNumber>
    </recommendedName>
</protein>
<keyword evidence="5 12" id="KW-0479">Metal-binding</keyword>
<evidence type="ECO:0000256" key="1">
    <source>
        <dbReference type="ARBA" id="ARBA00005380"/>
    </source>
</evidence>
<dbReference type="PANTHER" id="PTHR10584">
    <property type="entry name" value="SUGAR KINASE"/>
    <property type="match status" value="1"/>
</dbReference>
<feature type="domain" description="Carbohydrate kinase PfkB" evidence="13">
    <location>
        <begin position="3"/>
        <end position="282"/>
    </location>
</feature>
<keyword evidence="12" id="KW-0963">Cytoplasm</keyword>
<dbReference type="CDD" id="cd01174">
    <property type="entry name" value="ribokinase"/>
    <property type="match status" value="1"/>
</dbReference>
<reference evidence="15" key="1">
    <citation type="journal article" date="2019" name="Int. J. Syst. Evol. Microbiol.">
        <title>The Global Catalogue of Microorganisms (GCM) 10K type strain sequencing project: providing services to taxonomists for standard genome sequencing and annotation.</title>
        <authorList>
            <consortium name="The Broad Institute Genomics Platform"/>
            <consortium name="The Broad Institute Genome Sequencing Center for Infectious Disease"/>
            <person name="Wu L."/>
            <person name="Ma J."/>
        </authorList>
    </citation>
    <scope>NUCLEOTIDE SEQUENCE [LARGE SCALE GENOMIC DNA]</scope>
    <source>
        <strain evidence="15">KCTC 33792</strain>
    </source>
</reference>
<evidence type="ECO:0000256" key="6">
    <source>
        <dbReference type="ARBA" id="ARBA00022741"/>
    </source>
</evidence>
<dbReference type="PRINTS" id="PR00990">
    <property type="entry name" value="RIBOKINASE"/>
</dbReference>
<dbReference type="PROSITE" id="PS00584">
    <property type="entry name" value="PFKB_KINASES_2"/>
    <property type="match status" value="1"/>
</dbReference>
<dbReference type="InterPro" id="IPR011611">
    <property type="entry name" value="PfkB_dom"/>
</dbReference>
<feature type="binding site" evidence="12">
    <location>
        <position position="275"/>
    </location>
    <ligand>
        <name>K(+)</name>
        <dbReference type="ChEBI" id="CHEBI:29103"/>
    </ligand>
</feature>
<keyword evidence="7 12" id="KW-0418">Kinase</keyword>
<evidence type="ECO:0000256" key="7">
    <source>
        <dbReference type="ARBA" id="ARBA00022777"/>
    </source>
</evidence>
<keyword evidence="15" id="KW-1185">Reference proteome</keyword>
<name>A0ABW5T1L1_9BACI</name>
<evidence type="ECO:0000259" key="13">
    <source>
        <dbReference type="Pfam" id="PF00294"/>
    </source>
</evidence>
<feature type="binding site" evidence="12">
    <location>
        <begin position="12"/>
        <end position="14"/>
    </location>
    <ligand>
        <name>substrate</name>
    </ligand>
</feature>